<sequence>MVNFTRRRVIQIAGGFALTGVAGRWLAVPEAFAGQNGVPAEEVDDFLAVSRKLIMRDELDGNLANALVHASKLALDSFTEQLTRLKALLAEQPALLDGEQLDFGAAFAAEEALARNVLSGWYTGVVGSGDQAIYVTHINALSNQVVADKLVPTSFSYGPCGSWHRAP</sequence>
<accession>A0ABT2EDJ4</accession>
<reference evidence="1" key="1">
    <citation type="submission" date="2021-11" db="EMBL/GenBank/DDBJ databases">
        <title>Halomonas sp., isolated from a coastal aquaculture zone in Dongshan Bay.</title>
        <authorList>
            <person name="Lin W."/>
        </authorList>
    </citation>
    <scope>NUCLEOTIDE SEQUENCE</scope>
    <source>
        <strain evidence="1">Yzlin-01</strain>
    </source>
</reference>
<dbReference type="Pfam" id="PF12318">
    <property type="entry name" value="FAD-SLDH"/>
    <property type="match status" value="1"/>
</dbReference>
<gene>
    <name evidence="1" type="ORF">LLY24_09975</name>
</gene>
<evidence type="ECO:0000313" key="1">
    <source>
        <dbReference type="EMBL" id="MCS2609642.1"/>
    </source>
</evidence>
<keyword evidence="2" id="KW-1185">Reference proteome</keyword>
<organism evidence="1 2">
    <name type="scientific">Halomonas dongshanensis</name>
    <dbReference type="NCBI Taxonomy" id="2890835"/>
    <lineage>
        <taxon>Bacteria</taxon>
        <taxon>Pseudomonadati</taxon>
        <taxon>Pseudomonadota</taxon>
        <taxon>Gammaproteobacteria</taxon>
        <taxon>Oceanospirillales</taxon>
        <taxon>Halomonadaceae</taxon>
        <taxon>Halomonas</taxon>
    </lineage>
</organism>
<evidence type="ECO:0000313" key="2">
    <source>
        <dbReference type="Proteomes" id="UP001165542"/>
    </source>
</evidence>
<comment type="caution">
    <text evidence="1">The sequence shown here is derived from an EMBL/GenBank/DDBJ whole genome shotgun (WGS) entry which is preliminary data.</text>
</comment>
<dbReference type="Proteomes" id="UP001165542">
    <property type="component" value="Unassembled WGS sequence"/>
</dbReference>
<dbReference type="RefSeq" id="WP_259036149.1">
    <property type="nucleotide sequence ID" value="NZ_JAJISC010000004.1"/>
</dbReference>
<protein>
    <submittedName>
        <fullName evidence="1">Sorbitol dehydrogenase family protein</fullName>
    </submittedName>
</protein>
<dbReference type="InterPro" id="IPR024651">
    <property type="entry name" value="FAD-SLDH_ssu"/>
</dbReference>
<dbReference type="PROSITE" id="PS51318">
    <property type="entry name" value="TAT"/>
    <property type="match status" value="1"/>
</dbReference>
<name>A0ABT2EDJ4_9GAMM</name>
<dbReference type="EMBL" id="JAJISC010000004">
    <property type="protein sequence ID" value="MCS2609642.1"/>
    <property type="molecule type" value="Genomic_DNA"/>
</dbReference>
<proteinExistence type="predicted"/>
<dbReference type="InterPro" id="IPR006311">
    <property type="entry name" value="TAT_signal"/>
</dbReference>